<dbReference type="InterPro" id="IPR056798">
    <property type="entry name" value="ADH_Fe_C"/>
</dbReference>
<evidence type="ECO:0000256" key="1">
    <source>
        <dbReference type="ARBA" id="ARBA00007358"/>
    </source>
</evidence>
<evidence type="ECO:0000259" key="3">
    <source>
        <dbReference type="Pfam" id="PF00465"/>
    </source>
</evidence>
<accession>A0A160VCV2</accession>
<name>A0A160VCV2_9ZZZZ</name>
<evidence type="ECO:0000256" key="2">
    <source>
        <dbReference type="ARBA" id="ARBA00023002"/>
    </source>
</evidence>
<sequence length="391" mass="40807">MPQFLTYSYHSVAQEVVCAEDAISNLPGILDRLGSTRAMVVCGPSILEKSNVIQRVQDALGDRCVGMFSGVAPHSAVHTLDEAMRLAKDSKPDALVSVGGGSTHDTAKGISTLLGEGGKIHDHQVIFEPPDKIIYPTLSSHRVPIVAVSTTMGAAELSRGAGFADKDLGRKVSVSDPGTIPRSIVIDGQALATTPMSILLSTAIGQLRVAIESVYSVKHNPICDSLALYAISMLVQNLPECSKLEMDCLLNTKTAAAMASLGSVGGGINTATAHHVGGIFDVPHGEANAIMLPHSMRFNAQSSADRQAMIAQAMGVDTAGKSDYEAALAAADAVEELRDSLGLPNRLRDVGVPEEGLVLIAAATLKDRSLATNPTPVTDAGPIMSVLPSSW</sequence>
<dbReference type="CDD" id="cd14866">
    <property type="entry name" value="Fe-ADH-like"/>
    <property type="match status" value="1"/>
</dbReference>
<keyword evidence="2 5" id="KW-0560">Oxidoreductase</keyword>
<reference evidence="5" key="1">
    <citation type="submission" date="2015-10" db="EMBL/GenBank/DDBJ databases">
        <authorList>
            <person name="Gilbert D.G."/>
        </authorList>
    </citation>
    <scope>NUCLEOTIDE SEQUENCE</scope>
</reference>
<evidence type="ECO:0000313" key="5">
    <source>
        <dbReference type="EMBL" id="CUV03415.1"/>
    </source>
</evidence>
<feature type="domain" description="Fe-containing alcohol dehydrogenase-like C-terminal" evidence="4">
    <location>
        <begin position="202"/>
        <end position="380"/>
    </location>
</feature>
<gene>
    <name evidence="5" type="ORF">MGWOODY_Clf2942</name>
</gene>
<dbReference type="InterPro" id="IPR001670">
    <property type="entry name" value="ADH_Fe/GldA"/>
</dbReference>
<dbReference type="Gene3D" id="3.40.50.1970">
    <property type="match status" value="1"/>
</dbReference>
<dbReference type="InterPro" id="IPR039697">
    <property type="entry name" value="Alcohol_dehydrogenase_Fe"/>
</dbReference>
<organism evidence="5">
    <name type="scientific">hydrothermal vent metagenome</name>
    <dbReference type="NCBI Taxonomy" id="652676"/>
    <lineage>
        <taxon>unclassified sequences</taxon>
        <taxon>metagenomes</taxon>
        <taxon>ecological metagenomes</taxon>
    </lineage>
</organism>
<dbReference type="Pfam" id="PF00465">
    <property type="entry name" value="Fe-ADH"/>
    <property type="match status" value="1"/>
</dbReference>
<protein>
    <submittedName>
        <fullName evidence="5">Alcohol dehydrogenase</fullName>
        <ecNumber evidence="5">1.1.1.1</ecNumber>
    </submittedName>
</protein>
<comment type="similarity">
    <text evidence="1">Belongs to the iron-containing alcohol dehydrogenase family.</text>
</comment>
<dbReference type="GO" id="GO:0046872">
    <property type="term" value="F:metal ion binding"/>
    <property type="evidence" value="ECO:0007669"/>
    <property type="project" value="InterPro"/>
</dbReference>
<proteinExistence type="inferred from homology"/>
<dbReference type="AlphaFoldDB" id="A0A160VCV2"/>
<dbReference type="PANTHER" id="PTHR11496">
    <property type="entry name" value="ALCOHOL DEHYDROGENASE"/>
    <property type="match status" value="1"/>
</dbReference>
<feature type="domain" description="Alcohol dehydrogenase iron-type/glycerol dehydrogenase GldA" evidence="3">
    <location>
        <begin position="14"/>
        <end position="187"/>
    </location>
</feature>
<dbReference type="Pfam" id="PF25137">
    <property type="entry name" value="ADH_Fe_C"/>
    <property type="match status" value="1"/>
</dbReference>
<dbReference type="GO" id="GO:0004022">
    <property type="term" value="F:alcohol dehydrogenase (NAD+) activity"/>
    <property type="evidence" value="ECO:0007669"/>
    <property type="project" value="UniProtKB-EC"/>
</dbReference>
<dbReference type="Gene3D" id="1.20.1090.10">
    <property type="entry name" value="Dehydroquinate synthase-like - alpha domain"/>
    <property type="match status" value="1"/>
</dbReference>
<evidence type="ECO:0000259" key="4">
    <source>
        <dbReference type="Pfam" id="PF25137"/>
    </source>
</evidence>
<dbReference type="EC" id="1.1.1.1" evidence="5"/>
<dbReference type="EMBL" id="FAXA01000410">
    <property type="protein sequence ID" value="CUV03415.1"/>
    <property type="molecule type" value="Genomic_DNA"/>
</dbReference>
<dbReference type="PANTHER" id="PTHR11496:SF102">
    <property type="entry name" value="ALCOHOL DEHYDROGENASE 4"/>
    <property type="match status" value="1"/>
</dbReference>
<dbReference type="SUPFAM" id="SSF56796">
    <property type="entry name" value="Dehydroquinate synthase-like"/>
    <property type="match status" value="1"/>
</dbReference>